<protein>
    <recommendedName>
        <fullName evidence="6">Pseudouridine synthase</fullName>
        <ecNumber evidence="6">5.4.99.-</ecNumber>
    </recommendedName>
</protein>
<dbReference type="PROSITE" id="PS01149">
    <property type="entry name" value="PSI_RSU"/>
    <property type="match status" value="1"/>
</dbReference>
<comment type="catalytic activity">
    <reaction evidence="4">
        <text>uridine(2604) in 23S rRNA = pseudouridine(2604) in 23S rRNA</text>
        <dbReference type="Rhea" id="RHEA:38875"/>
        <dbReference type="Rhea" id="RHEA-COMP:10093"/>
        <dbReference type="Rhea" id="RHEA-COMP:10094"/>
        <dbReference type="ChEBI" id="CHEBI:65314"/>
        <dbReference type="ChEBI" id="CHEBI:65315"/>
        <dbReference type="EC" id="5.4.99.21"/>
    </reaction>
</comment>
<dbReference type="AlphaFoldDB" id="A0A4S3KQD3"/>
<evidence type="ECO:0000256" key="6">
    <source>
        <dbReference type="RuleBase" id="RU003887"/>
    </source>
</evidence>
<feature type="compositionally biased region" description="Low complexity" evidence="7">
    <location>
        <begin position="16"/>
        <end position="26"/>
    </location>
</feature>
<dbReference type="Proteomes" id="UP000307749">
    <property type="component" value="Unassembled WGS sequence"/>
</dbReference>
<sequence length="304" mass="32418">MSDSDRLRDDRRAAKPARNAAASAVPASRRGLAREISRRGLCSRADAATAIRAGRVCVDGRCIRDPEHPCGAHARIEMDGHPVLPGEGIYLALNKPRGLLTTARDEHGRDTIYALLADAGLPWLAPVGRLDKASEGLLLVTNDSAWAAALIDPARHVPKTYRVQVRGVPDAAALARMRTGISDNDEHLAVREVALLQSGGRTAWLECVLDEGRNRHLRRLFAALDFEVLRLLRVAIGPQVLGDLARGAWRRLDAREVAALAAAAGLTASRARVASSPSAGRKFPAAAVPARAPSSARRGAPGAR</sequence>
<evidence type="ECO:0000259" key="8">
    <source>
        <dbReference type="SMART" id="SM00363"/>
    </source>
</evidence>
<dbReference type="InterPro" id="IPR020103">
    <property type="entry name" value="PsdUridine_synth_cat_dom_sf"/>
</dbReference>
<dbReference type="PANTHER" id="PTHR47683:SF2">
    <property type="entry name" value="RNA-BINDING S4 DOMAIN-CONTAINING PROTEIN"/>
    <property type="match status" value="1"/>
</dbReference>
<evidence type="ECO:0000256" key="3">
    <source>
        <dbReference type="ARBA" id="ARBA00036390"/>
    </source>
</evidence>
<dbReference type="InterPro" id="IPR018496">
    <property type="entry name" value="PsdUridine_synth_RsuA/RluB_CS"/>
</dbReference>
<dbReference type="CDD" id="cd02870">
    <property type="entry name" value="PseudoU_synth_RsuA_like"/>
    <property type="match status" value="1"/>
</dbReference>
<evidence type="ECO:0000256" key="4">
    <source>
        <dbReference type="ARBA" id="ARBA00036535"/>
    </source>
</evidence>
<dbReference type="GO" id="GO:0003723">
    <property type="term" value="F:RNA binding"/>
    <property type="evidence" value="ECO:0007669"/>
    <property type="project" value="UniProtKB-KW"/>
</dbReference>
<dbReference type="Pfam" id="PF00849">
    <property type="entry name" value="PseudoU_synth_2"/>
    <property type="match status" value="1"/>
</dbReference>
<keyword evidence="5" id="KW-0694">RNA-binding</keyword>
<dbReference type="PANTHER" id="PTHR47683">
    <property type="entry name" value="PSEUDOURIDINE SYNTHASE FAMILY PROTEIN-RELATED"/>
    <property type="match status" value="1"/>
</dbReference>
<gene>
    <name evidence="9" type="ORF">B1806_08870</name>
</gene>
<dbReference type="Pfam" id="PF01479">
    <property type="entry name" value="S4"/>
    <property type="match status" value="1"/>
</dbReference>
<dbReference type="Gene3D" id="3.10.290.10">
    <property type="entry name" value="RNA-binding S4 domain"/>
    <property type="match status" value="1"/>
</dbReference>
<evidence type="ECO:0000256" key="2">
    <source>
        <dbReference type="ARBA" id="ARBA00023235"/>
    </source>
</evidence>
<dbReference type="GO" id="GO:0000455">
    <property type="term" value="P:enzyme-directed rRNA pseudouridine synthesis"/>
    <property type="evidence" value="ECO:0007669"/>
    <property type="project" value="UniProtKB-ARBA"/>
</dbReference>
<proteinExistence type="inferred from homology"/>
<dbReference type="STRING" id="993689.GCA_002077135_02948"/>
<dbReference type="NCBIfam" id="TIGR00093">
    <property type="entry name" value="pseudouridine synthase"/>
    <property type="match status" value="1"/>
</dbReference>
<accession>A0A4S3KQD3</accession>
<keyword evidence="10" id="KW-1185">Reference proteome</keyword>
<dbReference type="SUPFAM" id="SSF55120">
    <property type="entry name" value="Pseudouridine synthase"/>
    <property type="match status" value="1"/>
</dbReference>
<dbReference type="SMART" id="SM00363">
    <property type="entry name" value="S4"/>
    <property type="match status" value="1"/>
</dbReference>
<dbReference type="Gene3D" id="3.30.2350.10">
    <property type="entry name" value="Pseudouridine synthase"/>
    <property type="match status" value="1"/>
</dbReference>
<dbReference type="EC" id="5.4.99.-" evidence="6"/>
<dbReference type="PROSITE" id="PS50889">
    <property type="entry name" value="S4"/>
    <property type="match status" value="1"/>
</dbReference>
<dbReference type="InterPro" id="IPR000748">
    <property type="entry name" value="PsdUridine_synth_RsuA/RluB/E/F"/>
</dbReference>
<dbReference type="EMBL" id="MWQO01000029">
    <property type="protein sequence ID" value="THD10334.1"/>
    <property type="molecule type" value="Genomic_DNA"/>
</dbReference>
<keyword evidence="2 6" id="KW-0413">Isomerase</keyword>
<evidence type="ECO:0000256" key="1">
    <source>
        <dbReference type="ARBA" id="ARBA00008348"/>
    </source>
</evidence>
<name>A0A4S3KQD3_9GAMM</name>
<reference evidence="9 10" key="1">
    <citation type="submission" date="2017-02" db="EMBL/GenBank/DDBJ databases">
        <title>Whole genome sequencing of Metallibacterium scheffleri DSM 24874 (T).</title>
        <authorList>
            <person name="Kumar S."/>
            <person name="Patil P."/>
            <person name="Patil P.B."/>
        </authorList>
    </citation>
    <scope>NUCLEOTIDE SEQUENCE [LARGE SCALE GENOMIC DNA]</scope>
    <source>
        <strain evidence="9 10">DSM 24874</strain>
    </source>
</reference>
<dbReference type="SUPFAM" id="SSF55174">
    <property type="entry name" value="Alpha-L RNA-binding motif"/>
    <property type="match status" value="1"/>
</dbReference>
<organism evidence="9 10">
    <name type="scientific">Metallibacterium scheffleri</name>
    <dbReference type="NCBI Taxonomy" id="993689"/>
    <lineage>
        <taxon>Bacteria</taxon>
        <taxon>Pseudomonadati</taxon>
        <taxon>Pseudomonadota</taxon>
        <taxon>Gammaproteobacteria</taxon>
        <taxon>Lysobacterales</taxon>
        <taxon>Rhodanobacteraceae</taxon>
        <taxon>Metallibacterium</taxon>
    </lineage>
</organism>
<dbReference type="CDD" id="cd00165">
    <property type="entry name" value="S4"/>
    <property type="match status" value="1"/>
</dbReference>
<evidence type="ECO:0000313" key="9">
    <source>
        <dbReference type="EMBL" id="THD10334.1"/>
    </source>
</evidence>
<evidence type="ECO:0000256" key="5">
    <source>
        <dbReference type="PROSITE-ProRule" id="PRU00182"/>
    </source>
</evidence>
<dbReference type="InterPro" id="IPR050343">
    <property type="entry name" value="RsuA_PseudoU_synthase"/>
</dbReference>
<dbReference type="InterPro" id="IPR002942">
    <property type="entry name" value="S4_RNA-bd"/>
</dbReference>
<comment type="similarity">
    <text evidence="1 6">Belongs to the pseudouridine synthase RsuA family.</text>
</comment>
<comment type="caution">
    <text evidence="9">The sequence shown here is derived from an EMBL/GenBank/DDBJ whole genome shotgun (WGS) entry which is preliminary data.</text>
</comment>
<feature type="region of interest" description="Disordered" evidence="7">
    <location>
        <begin position="271"/>
        <end position="304"/>
    </location>
</feature>
<feature type="region of interest" description="Disordered" evidence="7">
    <location>
        <begin position="1"/>
        <end position="26"/>
    </location>
</feature>
<dbReference type="InterPro" id="IPR006145">
    <property type="entry name" value="PsdUridine_synth_RsuA/RluA"/>
</dbReference>
<dbReference type="GO" id="GO:0160138">
    <property type="term" value="F:23S rRNA pseudouridine(2604) synthase activity"/>
    <property type="evidence" value="ECO:0007669"/>
    <property type="project" value="UniProtKB-EC"/>
</dbReference>
<dbReference type="OrthoDB" id="9807213at2"/>
<feature type="domain" description="RNA-binding S4" evidence="8">
    <location>
        <begin position="30"/>
        <end position="89"/>
    </location>
</feature>
<evidence type="ECO:0000256" key="7">
    <source>
        <dbReference type="SAM" id="MobiDB-lite"/>
    </source>
</evidence>
<dbReference type="InterPro" id="IPR036986">
    <property type="entry name" value="S4_RNA-bd_sf"/>
</dbReference>
<feature type="compositionally biased region" description="Basic and acidic residues" evidence="7">
    <location>
        <begin position="1"/>
        <end position="13"/>
    </location>
</feature>
<evidence type="ECO:0000313" key="10">
    <source>
        <dbReference type="Proteomes" id="UP000307749"/>
    </source>
</evidence>
<comment type="catalytic activity">
    <reaction evidence="3">
        <text>uridine(35) in tRNA(Tyr) = pseudouridine(35) in tRNA(Tyr)</text>
        <dbReference type="Rhea" id="RHEA:60556"/>
        <dbReference type="Rhea" id="RHEA-COMP:15607"/>
        <dbReference type="Rhea" id="RHEA-COMP:15608"/>
        <dbReference type="ChEBI" id="CHEBI:65314"/>
        <dbReference type="ChEBI" id="CHEBI:65315"/>
    </reaction>
</comment>